<gene>
    <name evidence="1" type="ORF">EI555_014618</name>
</gene>
<dbReference type="Proteomes" id="UP000308365">
    <property type="component" value="Unassembled WGS sequence"/>
</dbReference>
<evidence type="ECO:0000313" key="1">
    <source>
        <dbReference type="EMBL" id="TKC53024.1"/>
    </source>
</evidence>
<evidence type="ECO:0000313" key="2">
    <source>
        <dbReference type="Proteomes" id="UP000308365"/>
    </source>
</evidence>
<accession>A0A4U1FSL8</accession>
<sequence>MSILMKEPLMLSGNLMKKELCLYYSSSRKVTYHMFRTKVHFYVEL</sequence>
<name>A0A4U1FSL8_MONMO</name>
<dbReference type="AlphaFoldDB" id="A0A4U1FSL8"/>
<comment type="caution">
    <text evidence="1">The sequence shown here is derived from an EMBL/GenBank/DDBJ whole genome shotgun (WGS) entry which is preliminary data.</text>
</comment>
<dbReference type="EMBL" id="RWIC01000014">
    <property type="protein sequence ID" value="TKC53024.1"/>
    <property type="molecule type" value="Genomic_DNA"/>
</dbReference>
<organism evidence="1 2">
    <name type="scientific">Monodon monoceros</name>
    <name type="common">Narwhal</name>
    <name type="synonym">Ceratodon monodon</name>
    <dbReference type="NCBI Taxonomy" id="40151"/>
    <lineage>
        <taxon>Eukaryota</taxon>
        <taxon>Metazoa</taxon>
        <taxon>Chordata</taxon>
        <taxon>Craniata</taxon>
        <taxon>Vertebrata</taxon>
        <taxon>Euteleostomi</taxon>
        <taxon>Mammalia</taxon>
        <taxon>Eutheria</taxon>
        <taxon>Laurasiatheria</taxon>
        <taxon>Artiodactyla</taxon>
        <taxon>Whippomorpha</taxon>
        <taxon>Cetacea</taxon>
        <taxon>Odontoceti</taxon>
        <taxon>Monodontidae</taxon>
        <taxon>Monodon</taxon>
    </lineage>
</organism>
<protein>
    <submittedName>
        <fullName evidence="1">Uncharacterized protein</fullName>
    </submittedName>
</protein>
<reference evidence="2" key="1">
    <citation type="journal article" date="2019" name="IScience">
        <title>Narwhal Genome Reveals Long-Term Low Genetic Diversity despite Current Large Abundance Size.</title>
        <authorList>
            <person name="Westbury M.V."/>
            <person name="Petersen B."/>
            <person name="Garde E."/>
            <person name="Heide-Jorgensen M.P."/>
            <person name="Lorenzen E.D."/>
        </authorList>
    </citation>
    <scope>NUCLEOTIDE SEQUENCE [LARGE SCALE GENOMIC DNA]</scope>
</reference>
<proteinExistence type="predicted"/>